<dbReference type="OrthoDB" id="5324692at2759"/>
<protein>
    <submittedName>
        <fullName evidence="1">Uncharacterized protein</fullName>
    </submittedName>
</protein>
<dbReference type="AlphaFoldDB" id="A0A6A6F9Q0"/>
<dbReference type="EMBL" id="ML992683">
    <property type="protein sequence ID" value="KAF2210130.1"/>
    <property type="molecule type" value="Genomic_DNA"/>
</dbReference>
<reference evidence="1" key="1">
    <citation type="journal article" date="2020" name="Stud. Mycol.">
        <title>101 Dothideomycetes genomes: a test case for predicting lifestyles and emergence of pathogens.</title>
        <authorList>
            <person name="Haridas S."/>
            <person name="Albert R."/>
            <person name="Binder M."/>
            <person name="Bloem J."/>
            <person name="Labutti K."/>
            <person name="Salamov A."/>
            <person name="Andreopoulos B."/>
            <person name="Baker S."/>
            <person name="Barry K."/>
            <person name="Bills G."/>
            <person name="Bluhm B."/>
            <person name="Cannon C."/>
            <person name="Castanera R."/>
            <person name="Culley D."/>
            <person name="Daum C."/>
            <person name="Ezra D."/>
            <person name="Gonzalez J."/>
            <person name="Henrissat B."/>
            <person name="Kuo A."/>
            <person name="Liang C."/>
            <person name="Lipzen A."/>
            <person name="Lutzoni F."/>
            <person name="Magnuson J."/>
            <person name="Mondo S."/>
            <person name="Nolan M."/>
            <person name="Ohm R."/>
            <person name="Pangilinan J."/>
            <person name="Park H.-J."/>
            <person name="Ramirez L."/>
            <person name="Alfaro M."/>
            <person name="Sun H."/>
            <person name="Tritt A."/>
            <person name="Yoshinaga Y."/>
            <person name="Zwiers L.-H."/>
            <person name="Turgeon B."/>
            <person name="Goodwin S."/>
            <person name="Spatafora J."/>
            <person name="Crous P."/>
            <person name="Grigoriev I."/>
        </authorList>
    </citation>
    <scope>NUCLEOTIDE SEQUENCE</scope>
    <source>
        <strain evidence="1">SCOH1-5</strain>
    </source>
</reference>
<sequence>MLVCETCFLEYAGFLTIAGNFEEVKALPLEMDTDCICAFKLPAVRACSEGMLPKYYERWHELVNEMIMELPCTMGAIADADWYVLPDPDDPNVEVQEFDVCVACYTGHFKATGFECVLRHKKYPAGTERICDFSPVAARSGQYLREWQRSKFVGETTVFAKFVKRISLLALCPQSSSVKDRTGLD</sequence>
<gene>
    <name evidence="1" type="ORF">CERZMDRAFT_99821</name>
</gene>
<accession>A0A6A6F9Q0</accession>
<evidence type="ECO:0000313" key="1">
    <source>
        <dbReference type="EMBL" id="KAF2210130.1"/>
    </source>
</evidence>
<dbReference type="Proteomes" id="UP000799539">
    <property type="component" value="Unassembled WGS sequence"/>
</dbReference>
<organism evidence="1 2">
    <name type="scientific">Cercospora zeae-maydis SCOH1-5</name>
    <dbReference type="NCBI Taxonomy" id="717836"/>
    <lineage>
        <taxon>Eukaryota</taxon>
        <taxon>Fungi</taxon>
        <taxon>Dikarya</taxon>
        <taxon>Ascomycota</taxon>
        <taxon>Pezizomycotina</taxon>
        <taxon>Dothideomycetes</taxon>
        <taxon>Dothideomycetidae</taxon>
        <taxon>Mycosphaerellales</taxon>
        <taxon>Mycosphaerellaceae</taxon>
        <taxon>Cercospora</taxon>
    </lineage>
</organism>
<evidence type="ECO:0000313" key="2">
    <source>
        <dbReference type="Proteomes" id="UP000799539"/>
    </source>
</evidence>
<proteinExistence type="predicted"/>
<name>A0A6A6F9Q0_9PEZI</name>
<keyword evidence="2" id="KW-1185">Reference proteome</keyword>